<dbReference type="Pfam" id="PF04195">
    <property type="entry name" value="Transposase_28"/>
    <property type="match status" value="1"/>
</dbReference>
<dbReference type="STRING" id="52838.A0A4S8IQR8"/>
<evidence type="ECO:0000259" key="2">
    <source>
        <dbReference type="Pfam" id="PF04195"/>
    </source>
</evidence>
<sequence length="171" mass="18851">MASPSSLPLPSSPSSPGNVEEKTLPLSPNSSSDEKVARALEALMWPHDLDSIVSESLLGNLWEHYSIPEGYVLLAPELGQRAYNPIPKGFALTLYALEAGLRFPLHLVISYCISWWCISPSQITPNSWRYLVAFLGECHYANIIPTQSLFLSCFRLSKGSGGYYLSARLGF</sequence>
<accession>A0A4S8IQR8</accession>
<evidence type="ECO:0000313" key="3">
    <source>
        <dbReference type="EMBL" id="THU50983.1"/>
    </source>
</evidence>
<proteinExistence type="predicted"/>
<feature type="domain" description="Transposase (putative) gypsy type" evidence="2">
    <location>
        <begin position="96"/>
        <end position="156"/>
    </location>
</feature>
<name>A0A4S8IQR8_MUSBA</name>
<keyword evidence="4" id="KW-1185">Reference proteome</keyword>
<organism evidence="3 4">
    <name type="scientific">Musa balbisiana</name>
    <name type="common">Banana</name>
    <dbReference type="NCBI Taxonomy" id="52838"/>
    <lineage>
        <taxon>Eukaryota</taxon>
        <taxon>Viridiplantae</taxon>
        <taxon>Streptophyta</taxon>
        <taxon>Embryophyta</taxon>
        <taxon>Tracheophyta</taxon>
        <taxon>Spermatophyta</taxon>
        <taxon>Magnoliopsida</taxon>
        <taxon>Liliopsida</taxon>
        <taxon>Zingiberales</taxon>
        <taxon>Musaceae</taxon>
        <taxon>Musa</taxon>
    </lineage>
</organism>
<dbReference type="EMBL" id="PYDT01000009">
    <property type="protein sequence ID" value="THU50983.1"/>
    <property type="molecule type" value="Genomic_DNA"/>
</dbReference>
<evidence type="ECO:0000256" key="1">
    <source>
        <dbReference type="SAM" id="MobiDB-lite"/>
    </source>
</evidence>
<dbReference type="AlphaFoldDB" id="A0A4S8IQR8"/>
<gene>
    <name evidence="3" type="ORF">C4D60_Mb06t26180</name>
</gene>
<feature type="compositionally biased region" description="Low complexity" evidence="1">
    <location>
        <begin position="1"/>
        <end position="16"/>
    </location>
</feature>
<reference evidence="3 4" key="1">
    <citation type="journal article" date="2019" name="Nat. Plants">
        <title>Genome sequencing of Musa balbisiana reveals subgenome evolution and function divergence in polyploid bananas.</title>
        <authorList>
            <person name="Yao X."/>
        </authorList>
    </citation>
    <scope>NUCLEOTIDE SEQUENCE [LARGE SCALE GENOMIC DNA]</scope>
    <source>
        <strain evidence="4">cv. DH-PKW</strain>
        <tissue evidence="3">Leaves</tissue>
    </source>
</reference>
<dbReference type="Proteomes" id="UP000317650">
    <property type="component" value="Chromosome 6"/>
</dbReference>
<comment type="caution">
    <text evidence="3">The sequence shown here is derived from an EMBL/GenBank/DDBJ whole genome shotgun (WGS) entry which is preliminary data.</text>
</comment>
<evidence type="ECO:0000313" key="4">
    <source>
        <dbReference type="Proteomes" id="UP000317650"/>
    </source>
</evidence>
<protein>
    <recommendedName>
        <fullName evidence="2">Transposase (putative) gypsy type domain-containing protein</fullName>
    </recommendedName>
</protein>
<feature type="region of interest" description="Disordered" evidence="1">
    <location>
        <begin position="1"/>
        <end position="31"/>
    </location>
</feature>
<dbReference type="InterPro" id="IPR007321">
    <property type="entry name" value="Transposase_28"/>
</dbReference>